<dbReference type="CDD" id="cd16282">
    <property type="entry name" value="metallo-hydrolase-like_MBL-fold"/>
    <property type="match status" value="1"/>
</dbReference>
<dbReference type="Gene3D" id="3.60.15.10">
    <property type="entry name" value="Ribonuclease Z/Hydroxyacylglutathione hydrolase-like"/>
    <property type="match status" value="1"/>
</dbReference>
<comment type="caution">
    <text evidence="2">The sequence shown here is derived from an EMBL/GenBank/DDBJ whole genome shotgun (WGS) entry which is preliminary data.</text>
</comment>
<organism evidence="2">
    <name type="scientific">marine sediment metagenome</name>
    <dbReference type="NCBI Taxonomy" id="412755"/>
    <lineage>
        <taxon>unclassified sequences</taxon>
        <taxon>metagenomes</taxon>
        <taxon>ecological metagenomes</taxon>
    </lineage>
</organism>
<feature type="domain" description="Metallo-beta-lactamase" evidence="1">
    <location>
        <begin position="59"/>
        <end position="244"/>
    </location>
</feature>
<dbReference type="InterPro" id="IPR001279">
    <property type="entry name" value="Metallo-B-lactamas"/>
</dbReference>
<protein>
    <recommendedName>
        <fullName evidence="1">Metallo-beta-lactamase domain-containing protein</fullName>
    </recommendedName>
</protein>
<name>A0A0F9NLL1_9ZZZZ</name>
<sequence length="316" mass="35364">MPYVTRRPVKLLVNCCLLMMLTTQITLADNDYVVTEAAEGIYFHQGINEDATKENKGEIANVGFIIGDDCIAVVDSGGSYLEGKSLLAAIRQKSDLPICYVINTHVHPDHVLGNAAFKDTKATFVGSAKLPDAMTAREDFYETKFKEILGSAYDHAEFIPPSQLVEVGESLTLDLGNRKLTLIAFPTAHTDHDLVVIDNNTKTLWTGDLLFVDRIPALDGSINGWLNAIAELNRMDFTTVIPGHGPVRHKDWKVALEKEKDYFMLIRQQIRAIISEMGTINQATDTVGLSEKNKWLMFDEYHKRNVTSAFTELEWE</sequence>
<dbReference type="Pfam" id="PF00753">
    <property type="entry name" value="Lactamase_B"/>
    <property type="match status" value="1"/>
</dbReference>
<reference evidence="2" key="1">
    <citation type="journal article" date="2015" name="Nature">
        <title>Complex archaea that bridge the gap between prokaryotes and eukaryotes.</title>
        <authorList>
            <person name="Spang A."/>
            <person name="Saw J.H."/>
            <person name="Jorgensen S.L."/>
            <person name="Zaremba-Niedzwiedzka K."/>
            <person name="Martijn J."/>
            <person name="Lind A.E."/>
            <person name="van Eijk R."/>
            <person name="Schleper C."/>
            <person name="Guy L."/>
            <person name="Ettema T.J."/>
        </authorList>
    </citation>
    <scope>NUCLEOTIDE SEQUENCE</scope>
</reference>
<dbReference type="PANTHER" id="PTHR42951:SF4">
    <property type="entry name" value="ACYL-COENZYME A THIOESTERASE MBLAC2"/>
    <property type="match status" value="1"/>
</dbReference>
<dbReference type="SMART" id="SM00849">
    <property type="entry name" value="Lactamase_B"/>
    <property type="match status" value="1"/>
</dbReference>
<proteinExistence type="predicted"/>
<dbReference type="InterPro" id="IPR036866">
    <property type="entry name" value="RibonucZ/Hydroxyglut_hydro"/>
</dbReference>
<accession>A0A0F9NLL1</accession>
<dbReference type="InterPro" id="IPR050855">
    <property type="entry name" value="NDM-1-like"/>
</dbReference>
<gene>
    <name evidence="2" type="ORF">LCGC14_0936180</name>
</gene>
<dbReference type="AlphaFoldDB" id="A0A0F9NLL1"/>
<evidence type="ECO:0000313" key="2">
    <source>
        <dbReference type="EMBL" id="KKN20390.1"/>
    </source>
</evidence>
<dbReference type="NCBIfam" id="TIGR04559">
    <property type="entry name" value="SoxH_rel_PQQ_2"/>
    <property type="match status" value="1"/>
</dbReference>
<evidence type="ECO:0000259" key="1">
    <source>
        <dbReference type="SMART" id="SM00849"/>
    </source>
</evidence>
<dbReference type="SUPFAM" id="SSF56281">
    <property type="entry name" value="Metallo-hydrolase/oxidoreductase"/>
    <property type="match status" value="1"/>
</dbReference>
<dbReference type="InterPro" id="IPR030829">
    <property type="entry name" value="SoxH-rel_PQQ_2"/>
</dbReference>
<dbReference type="PANTHER" id="PTHR42951">
    <property type="entry name" value="METALLO-BETA-LACTAMASE DOMAIN-CONTAINING"/>
    <property type="match status" value="1"/>
</dbReference>
<dbReference type="EMBL" id="LAZR01003247">
    <property type="protein sequence ID" value="KKN20390.1"/>
    <property type="molecule type" value="Genomic_DNA"/>
</dbReference>